<dbReference type="Pfam" id="PF00248">
    <property type="entry name" value="Aldo_ket_red"/>
    <property type="match status" value="1"/>
</dbReference>
<sequence length="330" mass="37073">MKSLEQALKHKVGLGTAPLGNMFRDVPEEEAQETIQTAWDQGIRYFDTAPFYGAGLAEIRLGKALSNYNRDEYLFGTKVGRYMTDEKEEKEEGIFQNGRQNKVITDYSEEATMKSIEQSLERLNTDRLDIVYVHDLSPDFHGDEWLAKFEEARNGAFRVLSRLREEGVIKSWGLGVNTTEPIELVMDMEEFQPDVCLNATKYTILQHEQALQRMMPKAAEKGVDIVVGGPFNSGVLLGGDYFNYAKADGEIKNKVKQLEEIAESHNVHLKAAALQFSTAHPAVKAVIPGSTRPEHNAQDVEMIKQDIPQAFWSELVDKGFISPHAPLPAK</sequence>
<dbReference type="AlphaFoldDB" id="A0A7C8KQD8"/>
<dbReference type="EMBL" id="WEID01000047">
    <property type="protein sequence ID" value="KAB8136802.1"/>
    <property type="molecule type" value="Genomic_DNA"/>
</dbReference>
<dbReference type="InterPro" id="IPR036812">
    <property type="entry name" value="NAD(P)_OxRdtase_dom_sf"/>
</dbReference>
<evidence type="ECO:0000313" key="2">
    <source>
        <dbReference type="EMBL" id="KAB8136802.1"/>
    </source>
</evidence>
<dbReference type="GO" id="GO:0016491">
    <property type="term" value="F:oxidoreductase activity"/>
    <property type="evidence" value="ECO:0007669"/>
    <property type="project" value="InterPro"/>
</dbReference>
<evidence type="ECO:0000259" key="1">
    <source>
        <dbReference type="Pfam" id="PF00248"/>
    </source>
</evidence>
<organism evidence="2 3">
    <name type="scientific">Gracilibacillus oryzae</name>
    <dbReference type="NCBI Taxonomy" id="1672701"/>
    <lineage>
        <taxon>Bacteria</taxon>
        <taxon>Bacillati</taxon>
        <taxon>Bacillota</taxon>
        <taxon>Bacilli</taxon>
        <taxon>Bacillales</taxon>
        <taxon>Bacillaceae</taxon>
        <taxon>Gracilibacillus</taxon>
    </lineage>
</organism>
<dbReference type="InterPro" id="IPR023210">
    <property type="entry name" value="NADP_OxRdtase_dom"/>
</dbReference>
<dbReference type="Proteomes" id="UP000480246">
    <property type="component" value="Unassembled WGS sequence"/>
</dbReference>
<dbReference type="PANTHER" id="PTHR42686:SF1">
    <property type="entry name" value="GH17980P-RELATED"/>
    <property type="match status" value="1"/>
</dbReference>
<evidence type="ECO:0000313" key="3">
    <source>
        <dbReference type="Proteomes" id="UP000480246"/>
    </source>
</evidence>
<proteinExistence type="predicted"/>
<feature type="domain" description="NADP-dependent oxidoreductase" evidence="1">
    <location>
        <begin position="11"/>
        <end position="315"/>
    </location>
</feature>
<reference evidence="2 3" key="1">
    <citation type="submission" date="2019-10" db="EMBL/GenBank/DDBJ databases">
        <title>Gracilibacillus sp. nov. isolated from rice seeds.</title>
        <authorList>
            <person name="He S."/>
        </authorList>
    </citation>
    <scope>NUCLEOTIDE SEQUENCE [LARGE SCALE GENOMIC DNA]</scope>
    <source>
        <strain evidence="2 3">TD8</strain>
    </source>
</reference>
<dbReference type="PANTHER" id="PTHR42686">
    <property type="entry name" value="GH17980P-RELATED"/>
    <property type="match status" value="1"/>
</dbReference>
<dbReference type="RefSeq" id="WP_153402910.1">
    <property type="nucleotide sequence ID" value="NZ_ML762429.1"/>
</dbReference>
<protein>
    <submittedName>
        <fullName evidence="2">Aldo/keto reductase</fullName>
    </submittedName>
</protein>
<dbReference type="SUPFAM" id="SSF51430">
    <property type="entry name" value="NAD(P)-linked oxidoreductase"/>
    <property type="match status" value="1"/>
</dbReference>
<dbReference type="Gene3D" id="3.20.20.100">
    <property type="entry name" value="NADP-dependent oxidoreductase domain"/>
    <property type="match status" value="1"/>
</dbReference>
<dbReference type="CDD" id="cd19152">
    <property type="entry name" value="AKR_AKR15A"/>
    <property type="match status" value="1"/>
</dbReference>
<keyword evidence="3" id="KW-1185">Reference proteome</keyword>
<dbReference type="OrthoDB" id="9773828at2"/>
<gene>
    <name evidence="2" type="ORF">F9U64_09885</name>
</gene>
<name>A0A7C8KQD8_9BACI</name>
<dbReference type="InterPro" id="IPR020471">
    <property type="entry name" value="AKR"/>
</dbReference>
<comment type="caution">
    <text evidence="2">The sequence shown here is derived from an EMBL/GenBank/DDBJ whole genome shotgun (WGS) entry which is preliminary data.</text>
</comment>
<dbReference type="GO" id="GO:0005829">
    <property type="term" value="C:cytosol"/>
    <property type="evidence" value="ECO:0007669"/>
    <property type="project" value="TreeGrafter"/>
</dbReference>
<accession>A0A7C8KQD8</accession>